<dbReference type="GO" id="GO:0003735">
    <property type="term" value="F:structural constituent of ribosome"/>
    <property type="evidence" value="ECO:0007669"/>
    <property type="project" value="InterPro"/>
</dbReference>
<dbReference type="InterPro" id="IPR036791">
    <property type="entry name" value="Ribosomal_bL9_C_sf"/>
</dbReference>
<dbReference type="GO" id="GO:0005840">
    <property type="term" value="C:ribosome"/>
    <property type="evidence" value="ECO:0007669"/>
    <property type="project" value="UniProtKB-KW"/>
</dbReference>
<comment type="similarity">
    <text evidence="1">Belongs to the bacterial ribosomal protein bL9 family.</text>
</comment>
<evidence type="ECO:0000256" key="1">
    <source>
        <dbReference type="ARBA" id="ARBA00010605"/>
    </source>
</evidence>
<dbReference type="GO" id="GO:0019843">
    <property type="term" value="F:rRNA binding"/>
    <property type="evidence" value="ECO:0007669"/>
    <property type="project" value="UniProtKB-KW"/>
</dbReference>
<keyword evidence="2" id="KW-0699">rRNA-binding</keyword>
<dbReference type="InterPro" id="IPR009027">
    <property type="entry name" value="Ribosomal_bL9/RNase_H1_N"/>
</dbReference>
<keyword evidence="3" id="KW-0694">RNA-binding</keyword>
<protein>
    <recommendedName>
        <fullName evidence="6">50S ribosomal protein L9, chloroplastic</fullName>
    </recommendedName>
</protein>
<dbReference type="InterPro" id="IPR036935">
    <property type="entry name" value="Ribosomal_bL9_N_sf"/>
</dbReference>
<dbReference type="GO" id="GO:1990904">
    <property type="term" value="C:ribonucleoprotein complex"/>
    <property type="evidence" value="ECO:0007669"/>
    <property type="project" value="UniProtKB-KW"/>
</dbReference>
<evidence type="ECO:0000259" key="7">
    <source>
        <dbReference type="Pfam" id="PF01281"/>
    </source>
</evidence>
<reference evidence="9" key="1">
    <citation type="submission" date="2020-01" db="EMBL/GenBank/DDBJ databases">
        <title>Genome Sequencing of Three Apophysomyces-Like Fungal Strains Confirms a Novel Fungal Genus in the Mucoromycota with divergent Burkholderia-like Endosymbiotic Bacteria.</title>
        <authorList>
            <person name="Stajich J.E."/>
            <person name="Macias A.M."/>
            <person name="Carter-House D."/>
            <person name="Lovett B."/>
            <person name="Kasson L.R."/>
            <person name="Berry K."/>
            <person name="Grigoriev I."/>
            <person name="Chang Y."/>
            <person name="Spatafora J."/>
            <person name="Kasson M.T."/>
        </authorList>
    </citation>
    <scope>NUCLEOTIDE SEQUENCE</scope>
    <source>
        <strain evidence="9">NRRL A-21654</strain>
    </source>
</reference>
<name>A0A8H7EUE5_9FUNG</name>
<evidence type="ECO:0000259" key="8">
    <source>
        <dbReference type="Pfam" id="PF03948"/>
    </source>
</evidence>
<dbReference type="InterPro" id="IPR000244">
    <property type="entry name" value="Ribosomal_bL9"/>
</dbReference>
<dbReference type="Pfam" id="PF01281">
    <property type="entry name" value="Ribosomal_L9_N"/>
    <property type="match status" value="1"/>
</dbReference>
<evidence type="ECO:0000256" key="4">
    <source>
        <dbReference type="ARBA" id="ARBA00022980"/>
    </source>
</evidence>
<keyword evidence="10" id="KW-1185">Reference proteome</keyword>
<evidence type="ECO:0000313" key="9">
    <source>
        <dbReference type="EMBL" id="KAF7727847.1"/>
    </source>
</evidence>
<keyword evidence="4" id="KW-0689">Ribosomal protein</keyword>
<dbReference type="GO" id="GO:0006412">
    <property type="term" value="P:translation"/>
    <property type="evidence" value="ECO:0007669"/>
    <property type="project" value="InterPro"/>
</dbReference>
<dbReference type="AlphaFoldDB" id="A0A8H7EUE5"/>
<gene>
    <name evidence="9" type="ORF">EC973_006960</name>
</gene>
<keyword evidence="5" id="KW-0687">Ribonucleoprotein</keyword>
<evidence type="ECO:0000256" key="5">
    <source>
        <dbReference type="ARBA" id="ARBA00023274"/>
    </source>
</evidence>
<dbReference type="OrthoDB" id="5555409at2759"/>
<comment type="caution">
    <text evidence="9">The sequence shown here is derived from an EMBL/GenBank/DDBJ whole genome shotgun (WGS) entry which is preliminary data.</text>
</comment>
<dbReference type="InterPro" id="IPR020070">
    <property type="entry name" value="Ribosomal_bL9_N"/>
</dbReference>
<proteinExistence type="inferred from homology"/>
<organism evidence="9 10">
    <name type="scientific">Apophysomyces ossiformis</name>
    <dbReference type="NCBI Taxonomy" id="679940"/>
    <lineage>
        <taxon>Eukaryota</taxon>
        <taxon>Fungi</taxon>
        <taxon>Fungi incertae sedis</taxon>
        <taxon>Mucoromycota</taxon>
        <taxon>Mucoromycotina</taxon>
        <taxon>Mucoromycetes</taxon>
        <taxon>Mucorales</taxon>
        <taxon>Mucorineae</taxon>
        <taxon>Mucoraceae</taxon>
        <taxon>Apophysomyces</taxon>
    </lineage>
</organism>
<accession>A0A8H7EUE5</accession>
<evidence type="ECO:0000256" key="6">
    <source>
        <dbReference type="ARBA" id="ARBA00035427"/>
    </source>
</evidence>
<dbReference type="Gene3D" id="3.10.430.100">
    <property type="entry name" value="Ribosomal protein L9, C-terminal domain"/>
    <property type="match status" value="1"/>
</dbReference>
<evidence type="ECO:0000256" key="2">
    <source>
        <dbReference type="ARBA" id="ARBA00022730"/>
    </source>
</evidence>
<dbReference type="SUPFAM" id="SSF55658">
    <property type="entry name" value="L9 N-domain-like"/>
    <property type="match status" value="1"/>
</dbReference>
<dbReference type="InterPro" id="IPR020069">
    <property type="entry name" value="Ribosomal_bL9_C"/>
</dbReference>
<evidence type="ECO:0000256" key="3">
    <source>
        <dbReference type="ARBA" id="ARBA00022884"/>
    </source>
</evidence>
<dbReference type="Proteomes" id="UP000605846">
    <property type="component" value="Unassembled WGS sequence"/>
</dbReference>
<feature type="domain" description="Ribosomal protein L9" evidence="7">
    <location>
        <begin position="31"/>
        <end position="69"/>
    </location>
</feature>
<evidence type="ECO:0000313" key="10">
    <source>
        <dbReference type="Proteomes" id="UP000605846"/>
    </source>
</evidence>
<dbReference type="EMBL" id="JABAYA010000048">
    <property type="protein sequence ID" value="KAF7727847.1"/>
    <property type="molecule type" value="Genomic_DNA"/>
</dbReference>
<sequence>MSLLVRSCRRAITHTPRIVVNARGAHKKAAIQVKLHDYVEGVGIKDEVVTVRPGLMRNVLYPAGQASYIESYQGARNRVREETGATPEDTSAAAAHAEKRRVMANQLLGGLEGVGDLVFKRAVVPESTNTFGSVTADDLANQLNEEYGLVVDKTMIEFKSEGGRIKSLGDHMVKIQIGQQSALIKVVVKAA</sequence>
<dbReference type="Gene3D" id="3.40.5.10">
    <property type="entry name" value="Ribosomal protein L9, N-terminal domain"/>
    <property type="match status" value="1"/>
</dbReference>
<dbReference type="SUPFAM" id="SSF55653">
    <property type="entry name" value="Ribosomal protein L9 C-domain"/>
    <property type="match status" value="1"/>
</dbReference>
<dbReference type="Pfam" id="PF03948">
    <property type="entry name" value="Ribosomal_L9_C"/>
    <property type="match status" value="1"/>
</dbReference>
<feature type="domain" description="Large ribosomal subunit protein bL9 C-terminal" evidence="8">
    <location>
        <begin position="111"/>
        <end position="189"/>
    </location>
</feature>
<dbReference type="PANTHER" id="PTHR21368">
    <property type="entry name" value="50S RIBOSOMAL PROTEIN L9"/>
    <property type="match status" value="1"/>
</dbReference>